<keyword evidence="3" id="KW-1185">Reference proteome</keyword>
<dbReference type="InterPro" id="IPR052906">
    <property type="entry name" value="Type_IV_Methyl-Rstrct_Enzyme"/>
</dbReference>
<feature type="domain" description="Restriction endonuclease type IV Mrr" evidence="1">
    <location>
        <begin position="2"/>
        <end position="51"/>
    </location>
</feature>
<dbReference type="InterPro" id="IPR011856">
    <property type="entry name" value="tRNA_endonuc-like_dom_sf"/>
</dbReference>
<dbReference type="PANTHER" id="PTHR30015">
    <property type="entry name" value="MRR RESTRICTION SYSTEM PROTEIN"/>
    <property type="match status" value="1"/>
</dbReference>
<accession>A0A255ZB92</accession>
<dbReference type="AlphaFoldDB" id="A0A255ZB92"/>
<evidence type="ECO:0000313" key="3">
    <source>
        <dbReference type="Proteomes" id="UP000216991"/>
    </source>
</evidence>
<evidence type="ECO:0000313" key="2">
    <source>
        <dbReference type="EMBL" id="OYQ38135.1"/>
    </source>
</evidence>
<dbReference type="Gene3D" id="3.40.1350.10">
    <property type="match status" value="1"/>
</dbReference>
<dbReference type="PANTHER" id="PTHR30015:SF7">
    <property type="entry name" value="TYPE IV METHYL-DIRECTED RESTRICTION ENZYME ECOKMRR"/>
    <property type="match status" value="1"/>
</dbReference>
<organism evidence="2 3">
    <name type="scientific">Sandarakinorhabdus cyanobacteriorum</name>
    <dbReference type="NCBI Taxonomy" id="1981098"/>
    <lineage>
        <taxon>Bacteria</taxon>
        <taxon>Pseudomonadati</taxon>
        <taxon>Pseudomonadota</taxon>
        <taxon>Alphaproteobacteria</taxon>
        <taxon>Sphingomonadales</taxon>
        <taxon>Sphingosinicellaceae</taxon>
        <taxon>Sandarakinorhabdus</taxon>
    </lineage>
</organism>
<gene>
    <name evidence="2" type="ORF">CHU93_00070</name>
</gene>
<sequence length="76" mass="8535">MQGFVGSLVGLGATKGVFVTTSSFSKQAQEYARGLQQRVILIDGDRLTELMIEFDVGVRRYRSVEVKRVDEDFFAD</sequence>
<dbReference type="GO" id="GO:0015666">
    <property type="term" value="F:restriction endodeoxyribonuclease activity"/>
    <property type="evidence" value="ECO:0007669"/>
    <property type="project" value="TreeGrafter"/>
</dbReference>
<dbReference type="RefSeq" id="WP_094472196.1">
    <property type="nucleotide sequence ID" value="NZ_NOXT01000006.1"/>
</dbReference>
<dbReference type="EMBL" id="NOXT01000006">
    <property type="protein sequence ID" value="OYQ38135.1"/>
    <property type="molecule type" value="Genomic_DNA"/>
</dbReference>
<name>A0A255ZB92_9SPHN</name>
<keyword evidence="2" id="KW-0540">Nuclease</keyword>
<dbReference type="SUPFAM" id="SSF52980">
    <property type="entry name" value="Restriction endonuclease-like"/>
    <property type="match status" value="1"/>
</dbReference>
<dbReference type="GO" id="GO:0009307">
    <property type="term" value="P:DNA restriction-modification system"/>
    <property type="evidence" value="ECO:0007669"/>
    <property type="project" value="InterPro"/>
</dbReference>
<dbReference type="GO" id="GO:0003677">
    <property type="term" value="F:DNA binding"/>
    <property type="evidence" value="ECO:0007669"/>
    <property type="project" value="InterPro"/>
</dbReference>
<protein>
    <submittedName>
        <fullName evidence="2">Restriction endonuclease</fullName>
    </submittedName>
</protein>
<proteinExistence type="predicted"/>
<reference evidence="2 3" key="1">
    <citation type="submission" date="2017-07" db="EMBL/GenBank/DDBJ databases">
        <title>Sandarakinorhabdus cyanobacteriorum sp. nov., a novel bacterium isolated from cyanobacterial aggregates in a eutrophic lake.</title>
        <authorList>
            <person name="Cai H."/>
        </authorList>
    </citation>
    <scope>NUCLEOTIDE SEQUENCE [LARGE SCALE GENOMIC DNA]</scope>
    <source>
        <strain evidence="2 3">TH057</strain>
    </source>
</reference>
<keyword evidence="2" id="KW-0255">Endonuclease</keyword>
<evidence type="ECO:0000259" key="1">
    <source>
        <dbReference type="Pfam" id="PF04471"/>
    </source>
</evidence>
<keyword evidence="2" id="KW-0378">Hydrolase</keyword>
<dbReference type="InterPro" id="IPR007560">
    <property type="entry name" value="Restrct_endonuc_IV_Mrr"/>
</dbReference>
<dbReference type="OrthoDB" id="9803736at2"/>
<dbReference type="Proteomes" id="UP000216991">
    <property type="component" value="Unassembled WGS sequence"/>
</dbReference>
<comment type="caution">
    <text evidence="2">The sequence shown here is derived from an EMBL/GenBank/DDBJ whole genome shotgun (WGS) entry which is preliminary data.</text>
</comment>
<dbReference type="InterPro" id="IPR011335">
    <property type="entry name" value="Restrct_endonuc-II-like"/>
</dbReference>
<dbReference type="Pfam" id="PF04471">
    <property type="entry name" value="Mrr_cat"/>
    <property type="match status" value="1"/>
</dbReference>